<evidence type="ECO:0000259" key="2">
    <source>
        <dbReference type="Pfam" id="PF21784"/>
    </source>
</evidence>
<dbReference type="OrthoDB" id="7068845at2"/>
<dbReference type="RefSeq" id="WP_160128108.1">
    <property type="nucleotide sequence ID" value="NZ_CP019288.1"/>
</dbReference>
<dbReference type="EMBL" id="CP019288">
    <property type="protein sequence ID" value="QHI35361.1"/>
    <property type="molecule type" value="Genomic_DNA"/>
</dbReference>
<reference evidence="3 4" key="1">
    <citation type="journal article" date="2013" name="Int. J. Syst. Evol. Microbiol.">
        <title>Kordia antarctica sp. nov., isolated from Antarctic seawater.</title>
        <authorList>
            <person name="Baek K."/>
            <person name="Choi A."/>
            <person name="Kang I."/>
            <person name="Lee K."/>
            <person name="Cho J.C."/>
        </authorList>
    </citation>
    <scope>NUCLEOTIDE SEQUENCE [LARGE SCALE GENOMIC DNA]</scope>
    <source>
        <strain evidence="3 4">IMCC3317</strain>
    </source>
</reference>
<evidence type="ECO:0000313" key="3">
    <source>
        <dbReference type="EMBL" id="QHI35361.1"/>
    </source>
</evidence>
<name>A0A7L4ZFY7_9FLAO</name>
<gene>
    <name evidence="3" type="ORF">IMCC3317_07070</name>
</gene>
<evidence type="ECO:0000256" key="1">
    <source>
        <dbReference type="SAM" id="SignalP"/>
    </source>
</evidence>
<organism evidence="3 4">
    <name type="scientific">Kordia antarctica</name>
    <dbReference type="NCBI Taxonomy" id="1218801"/>
    <lineage>
        <taxon>Bacteria</taxon>
        <taxon>Pseudomonadati</taxon>
        <taxon>Bacteroidota</taxon>
        <taxon>Flavobacteriia</taxon>
        <taxon>Flavobacteriales</taxon>
        <taxon>Flavobacteriaceae</taxon>
        <taxon>Kordia</taxon>
    </lineage>
</organism>
<accession>A0A7L4ZFY7</accession>
<dbReference type="Proteomes" id="UP000464657">
    <property type="component" value="Chromosome"/>
</dbReference>
<feature type="signal peptide" evidence="1">
    <location>
        <begin position="1"/>
        <end position="20"/>
    </location>
</feature>
<keyword evidence="1" id="KW-0732">Signal</keyword>
<evidence type="ECO:0000313" key="4">
    <source>
        <dbReference type="Proteomes" id="UP000464657"/>
    </source>
</evidence>
<feature type="chain" id="PRO_5029902793" description="4-fold beta flower domain-containing protein" evidence="1">
    <location>
        <begin position="21"/>
        <end position="146"/>
    </location>
</feature>
<feature type="domain" description="4-fold beta flower" evidence="2">
    <location>
        <begin position="24"/>
        <end position="141"/>
    </location>
</feature>
<protein>
    <recommendedName>
        <fullName evidence="2">4-fold beta flower domain-containing protein</fullName>
    </recommendedName>
</protein>
<dbReference type="InterPro" id="IPR048911">
    <property type="entry name" value="Bflower"/>
</dbReference>
<proteinExistence type="predicted"/>
<keyword evidence="4" id="KW-1185">Reference proteome</keyword>
<sequence length="146" mass="16968">MKKIIFLLLIASLLSLKSTAQEISLFDKNGDPIAYIATKEEMAIYLWDGTPVAYLDAENDEELYDIYGFNGNHLGWYDDGFVINHKGYIVGFVKSATNIFTRYEPFKPFKKFKPFKGFKKFPPFKPFFRDQFSTESFAIFLLRGKK</sequence>
<dbReference type="AlphaFoldDB" id="A0A7L4ZFY7"/>
<dbReference type="KEGG" id="kan:IMCC3317_07070"/>
<dbReference type="Pfam" id="PF21784">
    <property type="entry name" value="Bflower"/>
    <property type="match status" value="1"/>
</dbReference>